<dbReference type="RefSeq" id="WP_266280051.1">
    <property type="nucleotide sequence ID" value="NZ_JAPKNF010000001.1"/>
</dbReference>
<accession>A0ABU0M555</accession>
<protein>
    <recommendedName>
        <fullName evidence="4">Lipoprotein</fullName>
    </recommendedName>
</protein>
<gene>
    <name evidence="2" type="ORF">QO015_001710</name>
</gene>
<dbReference type="EMBL" id="JAUSWJ010000001">
    <property type="protein sequence ID" value="MDQ0516097.1"/>
    <property type="molecule type" value="Genomic_DNA"/>
</dbReference>
<sequence>MRIVLLLGALAFAMPTLAACTTANPNSRIYQTMNNQPNVCGKGFKRDIDAC</sequence>
<feature type="chain" id="PRO_5045330781" description="Lipoprotein" evidence="1">
    <location>
        <begin position="19"/>
        <end position="51"/>
    </location>
</feature>
<evidence type="ECO:0000313" key="2">
    <source>
        <dbReference type="EMBL" id="MDQ0516097.1"/>
    </source>
</evidence>
<keyword evidence="1" id="KW-0732">Signal</keyword>
<dbReference type="Proteomes" id="UP001223743">
    <property type="component" value="Unassembled WGS sequence"/>
</dbReference>
<comment type="caution">
    <text evidence="2">The sequence shown here is derived from an EMBL/GenBank/DDBJ whole genome shotgun (WGS) entry which is preliminary data.</text>
</comment>
<evidence type="ECO:0000313" key="3">
    <source>
        <dbReference type="Proteomes" id="UP001223743"/>
    </source>
</evidence>
<reference evidence="2 3" key="1">
    <citation type="submission" date="2023-07" db="EMBL/GenBank/DDBJ databases">
        <title>Genomic Encyclopedia of Type Strains, Phase IV (KMG-IV): sequencing the most valuable type-strain genomes for metagenomic binning, comparative biology and taxonomic classification.</title>
        <authorList>
            <person name="Goeker M."/>
        </authorList>
    </citation>
    <scope>NUCLEOTIDE SEQUENCE [LARGE SCALE GENOMIC DNA]</scope>
    <source>
        <strain evidence="2 3">B1-1</strain>
    </source>
</reference>
<evidence type="ECO:0008006" key="4">
    <source>
        <dbReference type="Google" id="ProtNLM"/>
    </source>
</evidence>
<organism evidence="2 3">
    <name type="scientific">Kaistia geumhonensis</name>
    <dbReference type="NCBI Taxonomy" id="410839"/>
    <lineage>
        <taxon>Bacteria</taxon>
        <taxon>Pseudomonadati</taxon>
        <taxon>Pseudomonadota</taxon>
        <taxon>Alphaproteobacteria</taxon>
        <taxon>Hyphomicrobiales</taxon>
        <taxon>Kaistiaceae</taxon>
        <taxon>Kaistia</taxon>
    </lineage>
</organism>
<dbReference type="PROSITE" id="PS51257">
    <property type="entry name" value="PROKAR_LIPOPROTEIN"/>
    <property type="match status" value="1"/>
</dbReference>
<proteinExistence type="predicted"/>
<feature type="signal peptide" evidence="1">
    <location>
        <begin position="1"/>
        <end position="18"/>
    </location>
</feature>
<evidence type="ECO:0000256" key="1">
    <source>
        <dbReference type="SAM" id="SignalP"/>
    </source>
</evidence>
<name>A0ABU0M555_9HYPH</name>
<keyword evidence="3" id="KW-1185">Reference proteome</keyword>